<feature type="domain" description="DSBA-like thioredoxin" evidence="2">
    <location>
        <begin position="3"/>
        <end position="205"/>
    </location>
</feature>
<evidence type="ECO:0000313" key="3">
    <source>
        <dbReference type="EMBL" id="QLJ96264.1"/>
    </source>
</evidence>
<gene>
    <name evidence="3" type="ORF">HZU44_14750</name>
</gene>
<evidence type="ECO:0000259" key="2">
    <source>
        <dbReference type="Pfam" id="PF01323"/>
    </source>
</evidence>
<evidence type="ECO:0000256" key="1">
    <source>
        <dbReference type="SAM" id="MobiDB-lite"/>
    </source>
</evidence>
<organism evidence="3">
    <name type="scientific">Micromonospora carbonacea</name>
    <dbReference type="NCBI Taxonomy" id="47853"/>
    <lineage>
        <taxon>Bacteria</taxon>
        <taxon>Bacillati</taxon>
        <taxon>Actinomycetota</taxon>
        <taxon>Actinomycetes</taxon>
        <taxon>Micromonosporales</taxon>
        <taxon>Micromonosporaceae</taxon>
        <taxon>Micromonospora</taxon>
    </lineage>
</organism>
<dbReference type="GO" id="GO:0016491">
    <property type="term" value="F:oxidoreductase activity"/>
    <property type="evidence" value="ECO:0007669"/>
    <property type="project" value="InterPro"/>
</dbReference>
<dbReference type="Pfam" id="PF01323">
    <property type="entry name" value="DSBA"/>
    <property type="match status" value="1"/>
</dbReference>
<dbReference type="AlphaFoldDB" id="A0A7D6C3E0"/>
<dbReference type="SUPFAM" id="SSF52833">
    <property type="entry name" value="Thioredoxin-like"/>
    <property type="match status" value="1"/>
</dbReference>
<sequence>MKVEIWAEVTCPWCGLGSHRLDRAVARFEHSDQVEVVHRSFPLDGNFPTDRTVSVREALLSKHGISGAQAEAVTRKIETLAAAEGLSPYRVLDNVVGNTELAHEFLAHASAQGKNREAWDTIFRTYFGKAEPVFALDDLLRLSDEMGLDRDLTRQVLTDRRYRTRVQDDARHAQRLGATGAPFIVVDGRYGVPGAQDSDSLLDLLHTAWNETHPVTLAPAGDAPGCGPDGGPDGCAVPARP</sequence>
<protein>
    <submittedName>
        <fullName evidence="3">DsbA family oxidoreductase</fullName>
    </submittedName>
</protein>
<dbReference type="InterPro" id="IPR001853">
    <property type="entry name" value="DSBA-like_thioredoxin_dom"/>
</dbReference>
<accession>A0A7D6C3E0</accession>
<dbReference type="PANTHER" id="PTHR13887">
    <property type="entry name" value="GLUTATHIONE S-TRANSFERASE KAPPA"/>
    <property type="match status" value="1"/>
</dbReference>
<reference evidence="3" key="1">
    <citation type="submission" date="2020-08" db="EMBL/GenBank/DDBJ databases">
        <title>A bifunctional nitrone conjugated secondary metabolite targeting the ribosome.</title>
        <authorList>
            <person name="Limbrick E.M."/>
            <person name="Graf M."/>
            <person name="Derewacz D.K."/>
            <person name="Nguyen F."/>
            <person name="Spraggins J.M."/>
            <person name="Wieland M."/>
            <person name="Ynigez-Gutierrez A.E."/>
            <person name="Reisman B.J."/>
            <person name="Zinshteyn B."/>
            <person name="McCulloch K."/>
            <person name="Iverson T.M."/>
            <person name="Green R."/>
            <person name="Wilson D.N."/>
            <person name="Bachmann B.O."/>
        </authorList>
    </citation>
    <scope>NUCLEOTIDE SEQUENCE</scope>
    <source>
        <strain evidence="3">Africana</strain>
    </source>
</reference>
<dbReference type="Gene3D" id="3.40.30.10">
    <property type="entry name" value="Glutaredoxin"/>
    <property type="match status" value="1"/>
</dbReference>
<feature type="region of interest" description="Disordered" evidence="1">
    <location>
        <begin position="220"/>
        <end position="241"/>
    </location>
</feature>
<name>A0A7D6C3E0_9ACTN</name>
<proteinExistence type="predicted"/>
<dbReference type="EMBL" id="CP058905">
    <property type="protein sequence ID" value="QLJ96264.1"/>
    <property type="molecule type" value="Genomic_DNA"/>
</dbReference>
<dbReference type="PANTHER" id="PTHR13887:SF41">
    <property type="entry name" value="THIOREDOXIN SUPERFAMILY PROTEIN"/>
    <property type="match status" value="1"/>
</dbReference>
<dbReference type="InterPro" id="IPR036249">
    <property type="entry name" value="Thioredoxin-like_sf"/>
</dbReference>
<dbReference type="CDD" id="cd03024">
    <property type="entry name" value="DsbA_FrnE"/>
    <property type="match status" value="1"/>
</dbReference>